<reference evidence="2 3" key="1">
    <citation type="submission" date="2024-06" db="EMBL/GenBank/DDBJ databases">
        <title>Genomic Encyclopedia of Type Strains, Phase IV (KMG-IV): sequencing the most valuable type-strain genomes for metagenomic binning, comparative biology and taxonomic classification.</title>
        <authorList>
            <person name="Goeker M."/>
        </authorList>
    </citation>
    <scope>NUCLEOTIDE SEQUENCE [LARGE SCALE GENOMIC DNA]</scope>
    <source>
        <strain evidence="2 3">DSM 29846</strain>
    </source>
</reference>
<dbReference type="GO" id="GO:0003677">
    <property type="term" value="F:DNA binding"/>
    <property type="evidence" value="ECO:0007669"/>
    <property type="project" value="UniProtKB-KW"/>
</dbReference>
<dbReference type="InterPro" id="IPR000792">
    <property type="entry name" value="Tscrpt_reg_LuxR_C"/>
</dbReference>
<organism evidence="2 3">
    <name type="scientific">Mesorhizobium shonense</name>
    <dbReference type="NCBI Taxonomy" id="1209948"/>
    <lineage>
        <taxon>Bacteria</taxon>
        <taxon>Pseudomonadati</taxon>
        <taxon>Pseudomonadota</taxon>
        <taxon>Alphaproteobacteria</taxon>
        <taxon>Hyphomicrobiales</taxon>
        <taxon>Phyllobacteriaceae</taxon>
        <taxon>Mesorhizobium</taxon>
    </lineage>
</organism>
<dbReference type="SUPFAM" id="SSF46894">
    <property type="entry name" value="C-terminal effector domain of the bipartite response regulators"/>
    <property type="match status" value="1"/>
</dbReference>
<dbReference type="SMART" id="SM00421">
    <property type="entry name" value="HTH_LUXR"/>
    <property type="match status" value="1"/>
</dbReference>
<evidence type="ECO:0000313" key="2">
    <source>
        <dbReference type="EMBL" id="MET3594384.1"/>
    </source>
</evidence>
<evidence type="ECO:0000259" key="1">
    <source>
        <dbReference type="SMART" id="SM00421"/>
    </source>
</evidence>
<feature type="domain" description="HTH luxR-type" evidence="1">
    <location>
        <begin position="115"/>
        <end position="172"/>
    </location>
</feature>
<sequence>MEYSGGPGGSSFSAGNQYFSGWFANPFPSYSLVWSGEPNEQEEDYKSLWQLLHAVEPASSTPPVALPRVGRRPLLAYPMRLPAVSPNALAPCQAAVVLLDPDSRPRPPEAVLRSCFGLTASEARLACHVSSGEALEAAADELAISYETARNHLKAIFAKTDTHRQAELIALLARVANGPQGGR</sequence>
<name>A0ABV2HVG1_9HYPH</name>
<accession>A0ABV2HVG1</accession>
<gene>
    <name evidence="2" type="ORF">ABID26_003792</name>
</gene>
<dbReference type="InterPro" id="IPR036388">
    <property type="entry name" value="WH-like_DNA-bd_sf"/>
</dbReference>
<keyword evidence="3" id="KW-1185">Reference proteome</keyword>
<dbReference type="Gene3D" id="1.10.10.10">
    <property type="entry name" value="Winged helix-like DNA-binding domain superfamily/Winged helix DNA-binding domain"/>
    <property type="match status" value="1"/>
</dbReference>
<dbReference type="InterPro" id="IPR016032">
    <property type="entry name" value="Sig_transdc_resp-reg_C-effctor"/>
</dbReference>
<comment type="caution">
    <text evidence="2">The sequence shown here is derived from an EMBL/GenBank/DDBJ whole genome shotgun (WGS) entry which is preliminary data.</text>
</comment>
<dbReference type="EMBL" id="JBEPLM010000007">
    <property type="protein sequence ID" value="MET3594384.1"/>
    <property type="molecule type" value="Genomic_DNA"/>
</dbReference>
<proteinExistence type="predicted"/>
<protein>
    <submittedName>
        <fullName evidence="2">DNA-binding CsgD family transcriptional regulator</fullName>
    </submittedName>
</protein>
<evidence type="ECO:0000313" key="3">
    <source>
        <dbReference type="Proteomes" id="UP001549036"/>
    </source>
</evidence>
<keyword evidence="2" id="KW-0238">DNA-binding</keyword>
<dbReference type="RefSeq" id="WP_292375028.1">
    <property type="nucleotide sequence ID" value="NZ_JBEPLM010000007.1"/>
</dbReference>
<dbReference type="Proteomes" id="UP001549036">
    <property type="component" value="Unassembled WGS sequence"/>
</dbReference>